<proteinExistence type="predicted"/>
<comment type="caution">
    <text evidence="2">The sequence shown here is derived from an EMBL/GenBank/DDBJ whole genome shotgun (WGS) entry which is preliminary data.</text>
</comment>
<name>A0ABV7HA48_9BURK</name>
<keyword evidence="1" id="KW-0472">Membrane</keyword>
<feature type="transmembrane region" description="Helical" evidence="1">
    <location>
        <begin position="53"/>
        <end position="76"/>
    </location>
</feature>
<feature type="transmembrane region" description="Helical" evidence="1">
    <location>
        <begin position="12"/>
        <end position="33"/>
    </location>
</feature>
<sequence length="149" mass="16387">MNLSFHEKSLWIMLAAVLLAFGWYFGLVLPEHLGLVRSAERPPSLYLYPGHMALFGVAIVVLVLISVVGHIVIAIVDRRTDTDERDRLISLLGARNGGMVLACAVFLALVTAVLARGNFAFTHVLLLGWVAAELTNIGTQLWLHRRGVM</sequence>
<dbReference type="Proteomes" id="UP001595556">
    <property type="component" value="Unassembled WGS sequence"/>
</dbReference>
<protein>
    <submittedName>
        <fullName evidence="2">Uncharacterized protein</fullName>
    </submittedName>
</protein>
<organism evidence="2 3">
    <name type="scientific">Piscinibacterium candidicorallinum</name>
    <dbReference type="NCBI Taxonomy" id="1793872"/>
    <lineage>
        <taxon>Bacteria</taxon>
        <taxon>Pseudomonadati</taxon>
        <taxon>Pseudomonadota</taxon>
        <taxon>Betaproteobacteria</taxon>
        <taxon>Burkholderiales</taxon>
        <taxon>Piscinibacterium</taxon>
    </lineage>
</organism>
<evidence type="ECO:0000256" key="1">
    <source>
        <dbReference type="SAM" id="Phobius"/>
    </source>
</evidence>
<evidence type="ECO:0000313" key="2">
    <source>
        <dbReference type="EMBL" id="MFC3148627.1"/>
    </source>
</evidence>
<feature type="transmembrane region" description="Helical" evidence="1">
    <location>
        <begin position="121"/>
        <end position="143"/>
    </location>
</feature>
<keyword evidence="3" id="KW-1185">Reference proteome</keyword>
<accession>A0ABV7HA48</accession>
<reference evidence="3" key="1">
    <citation type="journal article" date="2019" name="Int. J. Syst. Evol. Microbiol.">
        <title>The Global Catalogue of Microorganisms (GCM) 10K type strain sequencing project: providing services to taxonomists for standard genome sequencing and annotation.</title>
        <authorList>
            <consortium name="The Broad Institute Genomics Platform"/>
            <consortium name="The Broad Institute Genome Sequencing Center for Infectious Disease"/>
            <person name="Wu L."/>
            <person name="Ma J."/>
        </authorList>
    </citation>
    <scope>NUCLEOTIDE SEQUENCE [LARGE SCALE GENOMIC DNA]</scope>
    <source>
        <strain evidence="3">KCTC 52168</strain>
    </source>
</reference>
<keyword evidence="1" id="KW-1133">Transmembrane helix</keyword>
<gene>
    <name evidence="2" type="ORF">ACFOEN_13425</name>
</gene>
<feature type="transmembrane region" description="Helical" evidence="1">
    <location>
        <begin position="97"/>
        <end position="115"/>
    </location>
</feature>
<keyword evidence="1" id="KW-0812">Transmembrane</keyword>
<evidence type="ECO:0000313" key="3">
    <source>
        <dbReference type="Proteomes" id="UP001595556"/>
    </source>
</evidence>
<dbReference type="RefSeq" id="WP_377304746.1">
    <property type="nucleotide sequence ID" value="NZ_CP180191.1"/>
</dbReference>
<dbReference type="EMBL" id="JBHRTI010000007">
    <property type="protein sequence ID" value="MFC3148627.1"/>
    <property type="molecule type" value="Genomic_DNA"/>
</dbReference>